<gene>
    <name evidence="1" type="ORF">ENW73_01310</name>
</gene>
<name>A0A7C6A867_UNCW3</name>
<dbReference type="AlphaFoldDB" id="A0A7C6A867"/>
<sequence length="62" mass="7172">MKDNILRSAQHFCLCSNLPIVMVNYHNWQSAPDGKICPNYFDIASHSGYTSVLERYPNLVWL</sequence>
<comment type="caution">
    <text evidence="1">The sequence shown here is derived from an EMBL/GenBank/DDBJ whole genome shotgun (WGS) entry which is preliminary data.</text>
</comment>
<accession>A0A7C6A867</accession>
<organism evidence="1">
    <name type="scientific">candidate division WOR-3 bacterium</name>
    <dbReference type="NCBI Taxonomy" id="2052148"/>
    <lineage>
        <taxon>Bacteria</taxon>
        <taxon>Bacteria division WOR-3</taxon>
    </lineage>
</organism>
<protein>
    <submittedName>
        <fullName evidence="1">Uncharacterized protein</fullName>
    </submittedName>
</protein>
<evidence type="ECO:0000313" key="1">
    <source>
        <dbReference type="EMBL" id="HHS51492.1"/>
    </source>
</evidence>
<dbReference type="EMBL" id="DTLI01000030">
    <property type="protein sequence ID" value="HHS51492.1"/>
    <property type="molecule type" value="Genomic_DNA"/>
</dbReference>
<reference evidence="1" key="1">
    <citation type="journal article" date="2020" name="mSystems">
        <title>Genome- and Community-Level Interaction Insights into Carbon Utilization and Element Cycling Functions of Hydrothermarchaeota in Hydrothermal Sediment.</title>
        <authorList>
            <person name="Zhou Z."/>
            <person name="Liu Y."/>
            <person name="Xu W."/>
            <person name="Pan J."/>
            <person name="Luo Z.H."/>
            <person name="Li M."/>
        </authorList>
    </citation>
    <scope>NUCLEOTIDE SEQUENCE [LARGE SCALE GENOMIC DNA]</scope>
    <source>
        <strain evidence="1">SpSt-876</strain>
    </source>
</reference>
<proteinExistence type="predicted"/>